<dbReference type="EMBL" id="VAWA01000036">
    <property type="protein sequence ID" value="TLP70693.1"/>
    <property type="molecule type" value="Genomic_DNA"/>
</dbReference>
<gene>
    <name evidence="2" type="ORF">FEF27_12825</name>
</gene>
<organism evidence="2 3">
    <name type="scientific">Nesterenkonia sphaerica</name>
    <dbReference type="NCBI Taxonomy" id="1804988"/>
    <lineage>
        <taxon>Bacteria</taxon>
        <taxon>Bacillati</taxon>
        <taxon>Actinomycetota</taxon>
        <taxon>Actinomycetes</taxon>
        <taxon>Micrococcales</taxon>
        <taxon>Micrococcaceae</taxon>
        <taxon>Nesterenkonia</taxon>
    </lineage>
</organism>
<name>A0A5R8ZW82_9MICC</name>
<dbReference type="NCBIfam" id="NF033611">
    <property type="entry name" value="SAVED"/>
    <property type="match status" value="1"/>
</dbReference>
<dbReference type="Proteomes" id="UP000306544">
    <property type="component" value="Unassembled WGS sequence"/>
</dbReference>
<protein>
    <submittedName>
        <fullName evidence="2">SAVED domain-containing protein</fullName>
    </submittedName>
</protein>
<accession>A0A5R8ZW82</accession>
<dbReference type="AlphaFoldDB" id="A0A5R8ZW82"/>
<dbReference type="OrthoDB" id="5379188at2"/>
<feature type="non-terminal residue" evidence="2">
    <location>
        <position position="1"/>
    </location>
</feature>
<evidence type="ECO:0000313" key="3">
    <source>
        <dbReference type="Proteomes" id="UP000306544"/>
    </source>
</evidence>
<proteinExistence type="predicted"/>
<comment type="caution">
    <text evidence="2">The sequence shown here is derived from an EMBL/GenBank/DDBJ whole genome shotgun (WGS) entry which is preliminary data.</text>
</comment>
<keyword evidence="3" id="KW-1185">Reference proteome</keyword>
<evidence type="ECO:0000259" key="1">
    <source>
        <dbReference type="Pfam" id="PF18145"/>
    </source>
</evidence>
<evidence type="ECO:0000313" key="2">
    <source>
        <dbReference type="EMBL" id="TLP70693.1"/>
    </source>
</evidence>
<feature type="domain" description="SMODS-associated and fused to various effectors" evidence="1">
    <location>
        <begin position="216"/>
        <end position="391"/>
    </location>
</feature>
<dbReference type="InterPro" id="IPR040836">
    <property type="entry name" value="SAVED"/>
</dbReference>
<dbReference type="RefSeq" id="WP_138171278.1">
    <property type="nucleotide sequence ID" value="NZ_VAWA01000036.1"/>
</dbReference>
<reference evidence="2 3" key="1">
    <citation type="submission" date="2019-05" db="EMBL/GenBank/DDBJ databases">
        <title>Nesterenkonia sp. GY239, isolated from the Southern Atlantic Ocean.</title>
        <authorList>
            <person name="Zhang G."/>
        </authorList>
    </citation>
    <scope>NUCLEOTIDE SEQUENCE [LARGE SCALE GENOMIC DNA]</scope>
    <source>
        <strain evidence="2 3">GY239</strain>
    </source>
</reference>
<dbReference type="Pfam" id="PF18145">
    <property type="entry name" value="SAVED"/>
    <property type="match status" value="1"/>
</dbReference>
<sequence>GELVLLEANGHMGRRNTRVARVDIPASVIREIWARAAGRCVLCSAYLLGTGRSFFHTAHGEIAHNVGATQGKKSPRGASKLSLEERSKAENLLLLCHQCHRMIDAAGAEEVYTDEYLRERKQVFEDHVRRVTDFATVTETAVVRVTGRVRGTFAPATDRQVSSALHLEGMRYAGEHPRDAEFVVSIDSEDTDSWVWQEGMKKIVTKLSALRDTPFDTVSVFAMAPVPLLVFLGSKLEDKGDIRVFPRFRDAEDLAWCWRSRPGSCATFAVASSGASATATEVVLTVNVSGVVDLGAAPADFAALPRVTLAADAPGPDAIQTKADLAAFSRAWRSALARVEMDYPLCERIHMLAAVPVVAAVACGQHYMRGAQPALVVYQRAREGYIEALTL</sequence>